<dbReference type="PANTHER" id="PTHR42879:SF2">
    <property type="entry name" value="3-OXOACYL-[ACYL-CARRIER-PROTEIN] REDUCTASE FABG"/>
    <property type="match status" value="1"/>
</dbReference>
<dbReference type="PRINTS" id="PR00080">
    <property type="entry name" value="SDRFAMILY"/>
</dbReference>
<dbReference type="Proteomes" id="UP000509421">
    <property type="component" value="Chromosome"/>
</dbReference>
<evidence type="ECO:0000256" key="1">
    <source>
        <dbReference type="ARBA" id="ARBA00006484"/>
    </source>
</evidence>
<dbReference type="GO" id="GO:0032787">
    <property type="term" value="P:monocarboxylic acid metabolic process"/>
    <property type="evidence" value="ECO:0007669"/>
    <property type="project" value="UniProtKB-ARBA"/>
</dbReference>
<name>A0A7H8U8U6_ENTCL</name>
<sequence>MNIMYQYNDLKAKTVLVTGASGDIGLAICAKFLDQDCDVYALYKSNAVQLTELKETHPAGNKLSIIQCDLADPHSVSALCAHLTQAAGKLDVLVNNAGIVKDSLFASMSFDDFSQVVDTNLFSIFRLTKEALMLLRSAESPAIINVASIAAIIPSVGQANYSASKGAILGFTRTLAAELAPYGVRVNAIAPGMIESKMVKKVSRTVVRGVTASIPLRRLGKCDEVANTVVYLGSTASSYIVGQTIVIDGGLVMR</sequence>
<evidence type="ECO:0000256" key="2">
    <source>
        <dbReference type="ARBA" id="ARBA00023002"/>
    </source>
</evidence>
<dbReference type="InterPro" id="IPR036291">
    <property type="entry name" value="NAD(P)-bd_dom_sf"/>
</dbReference>
<keyword evidence="2" id="KW-0560">Oxidoreductase</keyword>
<gene>
    <name evidence="4" type="ORF">HWQ14_00345</name>
</gene>
<dbReference type="InterPro" id="IPR050259">
    <property type="entry name" value="SDR"/>
</dbReference>
<comment type="similarity">
    <text evidence="1">Belongs to the short-chain dehydrogenases/reductases (SDR) family.</text>
</comment>
<evidence type="ECO:0000259" key="3">
    <source>
        <dbReference type="SMART" id="SM00822"/>
    </source>
</evidence>
<dbReference type="SMART" id="SM00822">
    <property type="entry name" value="PKS_KR"/>
    <property type="match status" value="1"/>
</dbReference>
<dbReference type="Pfam" id="PF13561">
    <property type="entry name" value="adh_short_C2"/>
    <property type="match status" value="1"/>
</dbReference>
<dbReference type="SUPFAM" id="SSF51735">
    <property type="entry name" value="NAD(P)-binding Rossmann-fold domains"/>
    <property type="match status" value="1"/>
</dbReference>
<dbReference type="InterPro" id="IPR002347">
    <property type="entry name" value="SDR_fam"/>
</dbReference>
<dbReference type="Gene3D" id="3.40.50.720">
    <property type="entry name" value="NAD(P)-binding Rossmann-like Domain"/>
    <property type="match status" value="1"/>
</dbReference>
<organism evidence="4 5">
    <name type="scientific">Enterobacter cloacae</name>
    <dbReference type="NCBI Taxonomy" id="550"/>
    <lineage>
        <taxon>Bacteria</taxon>
        <taxon>Pseudomonadati</taxon>
        <taxon>Pseudomonadota</taxon>
        <taxon>Gammaproteobacteria</taxon>
        <taxon>Enterobacterales</taxon>
        <taxon>Enterobacteriaceae</taxon>
        <taxon>Enterobacter</taxon>
        <taxon>Enterobacter cloacae complex</taxon>
    </lineage>
</organism>
<accession>A0A7H8U8U6</accession>
<dbReference type="EMBL" id="CP056117">
    <property type="protein sequence ID" value="QKZ96261.1"/>
    <property type="molecule type" value="Genomic_DNA"/>
</dbReference>
<dbReference type="InterPro" id="IPR057326">
    <property type="entry name" value="KR_dom"/>
</dbReference>
<reference evidence="4 5" key="1">
    <citation type="submission" date="2020-06" db="EMBL/GenBank/DDBJ databases">
        <title>Long-read sequencing of DSM26481-BlokeschLab.</title>
        <authorList>
            <person name="Blokesch M."/>
        </authorList>
    </citation>
    <scope>NUCLEOTIDE SEQUENCE [LARGE SCALE GENOMIC DNA]</scope>
    <source>
        <strain evidence="4 5">DSM 26481</strain>
    </source>
</reference>
<proteinExistence type="inferred from homology"/>
<dbReference type="GO" id="GO:0016491">
    <property type="term" value="F:oxidoreductase activity"/>
    <property type="evidence" value="ECO:0007669"/>
    <property type="project" value="UniProtKB-KW"/>
</dbReference>
<protein>
    <submittedName>
        <fullName evidence="4">SDR family oxidoreductase</fullName>
    </submittedName>
</protein>
<dbReference type="PANTHER" id="PTHR42879">
    <property type="entry name" value="3-OXOACYL-(ACYL-CARRIER-PROTEIN) REDUCTASE"/>
    <property type="match status" value="1"/>
</dbReference>
<dbReference type="NCBIfam" id="NF009466">
    <property type="entry name" value="PRK12826.1-2"/>
    <property type="match status" value="1"/>
</dbReference>
<dbReference type="FunFam" id="3.40.50.720:FF:000173">
    <property type="entry name" value="3-oxoacyl-[acyl-carrier protein] reductase"/>
    <property type="match status" value="1"/>
</dbReference>
<dbReference type="PROSITE" id="PS00061">
    <property type="entry name" value="ADH_SHORT"/>
    <property type="match status" value="1"/>
</dbReference>
<evidence type="ECO:0000313" key="4">
    <source>
        <dbReference type="EMBL" id="QKZ96261.1"/>
    </source>
</evidence>
<dbReference type="AlphaFoldDB" id="A0A7H8U8U6"/>
<dbReference type="InterPro" id="IPR020904">
    <property type="entry name" value="Sc_DH/Rdtase_CS"/>
</dbReference>
<evidence type="ECO:0000313" key="5">
    <source>
        <dbReference type="Proteomes" id="UP000509421"/>
    </source>
</evidence>
<dbReference type="PRINTS" id="PR00081">
    <property type="entry name" value="GDHRDH"/>
</dbReference>
<feature type="domain" description="Ketoreductase" evidence="3">
    <location>
        <begin position="13"/>
        <end position="192"/>
    </location>
</feature>